<dbReference type="GO" id="GO:0005730">
    <property type="term" value="C:nucleolus"/>
    <property type="evidence" value="ECO:0007669"/>
    <property type="project" value="InterPro"/>
</dbReference>
<accession>G1X9K5</accession>
<evidence type="ECO:0000256" key="4">
    <source>
        <dbReference type="PIRNR" id="PIRNR011312"/>
    </source>
</evidence>
<dbReference type="InterPro" id="IPR007150">
    <property type="entry name" value="HUS1/Mec3"/>
</dbReference>
<evidence type="ECO:0000256" key="1">
    <source>
        <dbReference type="ARBA" id="ARBA00004123"/>
    </source>
</evidence>
<feature type="compositionally biased region" description="Acidic residues" evidence="5">
    <location>
        <begin position="218"/>
        <end position="235"/>
    </location>
</feature>
<dbReference type="PIRSF" id="PIRSF011312">
    <property type="entry name" value="Cell_cycle_HUS1"/>
    <property type="match status" value="1"/>
</dbReference>
<dbReference type="InParanoid" id="G1X9K5"/>
<dbReference type="GO" id="GO:0035861">
    <property type="term" value="C:site of double-strand break"/>
    <property type="evidence" value="ECO:0007669"/>
    <property type="project" value="TreeGrafter"/>
</dbReference>
<dbReference type="PANTHER" id="PTHR12900:SF0">
    <property type="entry name" value="CHECKPOINT PROTEIN"/>
    <property type="match status" value="1"/>
</dbReference>
<dbReference type="InterPro" id="IPR016580">
    <property type="entry name" value="HUS1"/>
</dbReference>
<dbReference type="GO" id="GO:0000723">
    <property type="term" value="P:telomere maintenance"/>
    <property type="evidence" value="ECO:0007669"/>
    <property type="project" value="TreeGrafter"/>
</dbReference>
<dbReference type="GO" id="GO:0000724">
    <property type="term" value="P:double-strand break repair via homologous recombination"/>
    <property type="evidence" value="ECO:0007669"/>
    <property type="project" value="TreeGrafter"/>
</dbReference>
<sequence>MKFRSDIHNITLLSKVAGSLSVVGKIGWLQLTPSHLQLRVLSTSDNSQSQVWATISSSSIFTDPKISSAHDNIINLEVPLDTLHRSLKSAASSYTSASIKLTKKEGIPRLSVIITTETAASMNHAKIVQDIPVRVLSPQSVAHLCKPLVPRPGCAVMLPPLNQLRGITDRYVKMVGANGRIVVEGNNNGVLKMKLDAEAVKVESEWRGLINPVVGEDGGMEWEDGEEDEEDEELNTQEKERFSKVMVDSRDWAKVVRVSAAGKRVIAWLCNNHSLVVYVFLDEEGDNQATIKFHGGLILRLNYYGDSVSGFETRR</sequence>
<dbReference type="OrthoDB" id="419537at2759"/>
<dbReference type="EMBL" id="ADOT01000125">
    <property type="protein sequence ID" value="EGX50237.1"/>
    <property type="molecule type" value="Genomic_DNA"/>
</dbReference>
<evidence type="ECO:0000313" key="7">
    <source>
        <dbReference type="Proteomes" id="UP000008784"/>
    </source>
</evidence>
<dbReference type="Proteomes" id="UP000008784">
    <property type="component" value="Unassembled WGS sequence"/>
</dbReference>
<dbReference type="GO" id="GO:0030896">
    <property type="term" value="C:checkpoint clamp complex"/>
    <property type="evidence" value="ECO:0007669"/>
    <property type="project" value="InterPro"/>
</dbReference>
<dbReference type="PANTHER" id="PTHR12900">
    <property type="entry name" value="MITOTIC AND DNA DAMAGE CHECKPOINT PROTEIN HUS1"/>
    <property type="match status" value="1"/>
</dbReference>
<dbReference type="RefSeq" id="XP_011121167.1">
    <property type="nucleotide sequence ID" value="XM_011122865.1"/>
</dbReference>
<gene>
    <name evidence="6" type="ORF">AOL_s00076g312</name>
</gene>
<evidence type="ECO:0000313" key="6">
    <source>
        <dbReference type="EMBL" id="EGX50237.1"/>
    </source>
</evidence>
<reference evidence="6 7" key="1">
    <citation type="journal article" date="2011" name="PLoS Pathog.">
        <title>Genomic and proteomic analyses of the fungus Arthrobotrys oligospora provide insights into nematode-trap formation.</title>
        <authorList>
            <person name="Yang J."/>
            <person name="Wang L."/>
            <person name="Ji X."/>
            <person name="Feng Y."/>
            <person name="Li X."/>
            <person name="Zou C."/>
            <person name="Xu J."/>
            <person name="Ren Y."/>
            <person name="Mi Q."/>
            <person name="Wu J."/>
            <person name="Liu S."/>
            <person name="Liu Y."/>
            <person name="Huang X."/>
            <person name="Wang H."/>
            <person name="Niu X."/>
            <person name="Li J."/>
            <person name="Liang L."/>
            <person name="Luo Y."/>
            <person name="Ji K."/>
            <person name="Zhou W."/>
            <person name="Yu Z."/>
            <person name="Li G."/>
            <person name="Liu Y."/>
            <person name="Li L."/>
            <person name="Qiao M."/>
            <person name="Feng L."/>
            <person name="Zhang K.-Q."/>
        </authorList>
    </citation>
    <scope>NUCLEOTIDE SEQUENCE [LARGE SCALE GENOMIC DNA]</scope>
    <source>
        <strain evidence="7">ATCC 24927 / CBS 115.81 / DSM 1491</strain>
    </source>
</reference>
<dbReference type="GO" id="GO:0044778">
    <property type="term" value="P:meiotic DNA integrity checkpoint signaling"/>
    <property type="evidence" value="ECO:0007669"/>
    <property type="project" value="TreeGrafter"/>
</dbReference>
<dbReference type="GO" id="GO:0033314">
    <property type="term" value="P:mitotic DNA replication checkpoint signaling"/>
    <property type="evidence" value="ECO:0007669"/>
    <property type="project" value="TreeGrafter"/>
</dbReference>
<keyword evidence="7" id="KW-1185">Reference proteome</keyword>
<dbReference type="eggNOG" id="KOG3999">
    <property type="taxonomic scope" value="Eukaryota"/>
</dbReference>
<evidence type="ECO:0000256" key="3">
    <source>
        <dbReference type="ARBA" id="ARBA00023242"/>
    </source>
</evidence>
<dbReference type="Pfam" id="PF04005">
    <property type="entry name" value="Hus1"/>
    <property type="match status" value="1"/>
</dbReference>
<comment type="caution">
    <text evidence="6">The sequence shown here is derived from an EMBL/GenBank/DDBJ whole genome shotgun (WGS) entry which is preliminary data.</text>
</comment>
<dbReference type="GeneID" id="22892079"/>
<evidence type="ECO:0000256" key="5">
    <source>
        <dbReference type="SAM" id="MobiDB-lite"/>
    </source>
</evidence>
<dbReference type="GO" id="GO:0031573">
    <property type="term" value="P:mitotic intra-S DNA damage checkpoint signaling"/>
    <property type="evidence" value="ECO:0007669"/>
    <property type="project" value="TreeGrafter"/>
</dbReference>
<dbReference type="Gene3D" id="3.70.10.10">
    <property type="match status" value="1"/>
</dbReference>
<keyword evidence="3" id="KW-0539">Nucleus</keyword>
<dbReference type="GO" id="GO:0006289">
    <property type="term" value="P:nucleotide-excision repair"/>
    <property type="evidence" value="ECO:0007669"/>
    <property type="project" value="TreeGrafter"/>
</dbReference>
<organism evidence="6 7">
    <name type="scientific">Arthrobotrys oligospora (strain ATCC 24927 / CBS 115.81 / DSM 1491)</name>
    <name type="common">Nematode-trapping fungus</name>
    <name type="synonym">Didymozoophaga oligospora</name>
    <dbReference type="NCBI Taxonomy" id="756982"/>
    <lineage>
        <taxon>Eukaryota</taxon>
        <taxon>Fungi</taxon>
        <taxon>Dikarya</taxon>
        <taxon>Ascomycota</taxon>
        <taxon>Pezizomycotina</taxon>
        <taxon>Orbiliomycetes</taxon>
        <taxon>Orbiliales</taxon>
        <taxon>Orbiliaceae</taxon>
        <taxon>Orbilia</taxon>
        <taxon>Orbilia oligospora</taxon>
    </lineage>
</organism>
<dbReference type="STRING" id="756982.G1X9K5"/>
<dbReference type="AlphaFoldDB" id="G1X9K5"/>
<comment type="subcellular location">
    <subcellularLocation>
        <location evidence="1">Nucleus</location>
    </subcellularLocation>
</comment>
<comment type="similarity">
    <text evidence="2 4">Belongs to the HUS1 family.</text>
</comment>
<name>G1X9K5_ARTOA</name>
<proteinExistence type="inferred from homology"/>
<dbReference type="HOGENOM" id="CLU_035754_0_0_1"/>
<feature type="region of interest" description="Disordered" evidence="5">
    <location>
        <begin position="218"/>
        <end position="237"/>
    </location>
</feature>
<evidence type="ECO:0000256" key="2">
    <source>
        <dbReference type="ARBA" id="ARBA00005563"/>
    </source>
</evidence>
<dbReference type="OMA" id="VCWMRLE"/>
<protein>
    <recommendedName>
        <fullName evidence="4">Checkpoint protein</fullName>
    </recommendedName>
</protein>